<dbReference type="GO" id="GO:0016788">
    <property type="term" value="F:hydrolase activity, acting on ester bonds"/>
    <property type="evidence" value="ECO:0007669"/>
    <property type="project" value="InterPro"/>
</dbReference>
<evidence type="ECO:0000313" key="4">
    <source>
        <dbReference type="EMBL" id="TLX41769.1"/>
    </source>
</evidence>
<feature type="chain" id="PRO_5025413863" evidence="2">
    <location>
        <begin position="24"/>
        <end position="654"/>
    </location>
</feature>
<dbReference type="InterPro" id="IPR036709">
    <property type="entry name" value="Autotransporte_beta_dom_sf"/>
</dbReference>
<dbReference type="RefSeq" id="WP_138400634.1">
    <property type="nucleotide sequence ID" value="NZ_JBAFVI010000005.1"/>
</dbReference>
<dbReference type="PROSITE" id="PS51208">
    <property type="entry name" value="AUTOTRANSPORTER"/>
    <property type="match status" value="1"/>
</dbReference>
<dbReference type="PANTHER" id="PTHR22835:SF659">
    <property type="entry name" value="GDSL LIPASE_ACYLHYDROLASE, PUTATIVE (AFU_ORTHOLOGUE AFUA_2G00510)-RELATED"/>
    <property type="match status" value="1"/>
</dbReference>
<dbReference type="PANTHER" id="PTHR22835">
    <property type="entry name" value="ZINC FINGER FYVE DOMAIN CONTAINING PROTEIN"/>
    <property type="match status" value="1"/>
</dbReference>
<dbReference type="InterPro" id="IPR036514">
    <property type="entry name" value="SGNH_hydro_sf"/>
</dbReference>
<dbReference type="Proteomes" id="UP000305131">
    <property type="component" value="Unassembled WGS sequence"/>
</dbReference>
<evidence type="ECO:0000256" key="2">
    <source>
        <dbReference type="SAM" id="SignalP"/>
    </source>
</evidence>
<dbReference type="AlphaFoldDB" id="A0A6C1KBY6"/>
<dbReference type="GeneID" id="95775108"/>
<keyword evidence="2" id="KW-0732">Signal</keyword>
<dbReference type="Gene3D" id="2.40.128.130">
    <property type="entry name" value="Autotransporter beta-domain"/>
    <property type="match status" value="1"/>
</dbReference>
<dbReference type="EMBL" id="VAUP01000035">
    <property type="protein sequence ID" value="TLX41769.1"/>
    <property type="molecule type" value="Genomic_DNA"/>
</dbReference>
<dbReference type="Pfam" id="PF00657">
    <property type="entry name" value="Lipase_GDSL"/>
    <property type="match status" value="1"/>
</dbReference>
<dbReference type="Gene3D" id="3.40.50.1110">
    <property type="entry name" value="SGNH hydrolase"/>
    <property type="match status" value="1"/>
</dbReference>
<proteinExistence type="inferred from homology"/>
<dbReference type="InterPro" id="IPR005546">
    <property type="entry name" value="Autotransporte_beta"/>
</dbReference>
<sequence>MKSSFKLGLALTTMLAGATAAQAQTAYYTRYFGFGDSLTDNGRIPREANGYSPSGNLNLASGANVYEGGRWGNAPVFFEAVPGLIGTPYNANNDFAVGGARSVHQDPSPASSPAFAWGLPDQIDQATSRVGRFGPRDLLNIWIGYNDITPIATGTAQQKAQAVADIVGNTVTAIKRLATAGGREFVVFNQKADRTGVADLGVLQLPLAGNDVARAINAALPDALTPLSAAGLNIHYFDVATLIDRIRANPTAYGFGPDANTPCFSVPACKLNGTANNGAIENQYISPDGIHNTGRTNQIIAAYLANQLNAPLTIGPQGELGQSAGVAFSSTLIDFLSAERRRNMVMSVPAAFAADLPARKAPPVTIPVQVDSPLSMFALGTYLNVDRTAQTLQGGGSIGNTFSAEFGGFTAGLLYQATPNLVLGAAFNYLSTSVDLGGLTNGRIDMDSFQGAGFASLSFPNFFADVVGTYGRNNYDLERPGVMNDRLTASPSGDTFTVAARTGYLFDFGTFKAGPVGEMAYANVSVDAYRERGDSLLTIGTQQQNLEGLTAGGGVEIRTVLPIFGGTATPFLAVTAQHDFLDGVRTVTSYQTYAPTLLIRTQTGNPSDDLYGRVAGGLDLSFGNGLSGVLTGSTSFARSGGNDSTLSAGVRYQF</sequence>
<dbReference type="SUPFAM" id="SSF52266">
    <property type="entry name" value="SGNH hydrolase"/>
    <property type="match status" value="1"/>
</dbReference>
<protein>
    <submittedName>
        <fullName evidence="4">Autotransporter domain-containing protein</fullName>
    </submittedName>
</protein>
<evidence type="ECO:0000313" key="5">
    <source>
        <dbReference type="Proteomes" id="UP000305131"/>
    </source>
</evidence>
<dbReference type="OrthoDB" id="5292073at2"/>
<feature type="signal peptide" evidence="2">
    <location>
        <begin position="1"/>
        <end position="23"/>
    </location>
</feature>
<evidence type="ECO:0000259" key="3">
    <source>
        <dbReference type="PROSITE" id="PS51208"/>
    </source>
</evidence>
<comment type="caution">
    <text evidence="4">The sequence shown here is derived from an EMBL/GenBank/DDBJ whole genome shotgun (WGS) entry which is preliminary data.</text>
</comment>
<comment type="similarity">
    <text evidence="1">Belongs to the 'GDSL' lipolytic enzyme family.</text>
</comment>
<reference evidence="4 5" key="1">
    <citation type="submission" date="2019-05" db="EMBL/GenBank/DDBJ databases">
        <authorList>
            <person name="Zhou X."/>
        </authorList>
    </citation>
    <scope>NUCLEOTIDE SEQUENCE [LARGE SCALE GENOMIC DNA]</scope>
    <source>
        <strain evidence="4 5">DSM 432</strain>
    </source>
</reference>
<gene>
    <name evidence="4" type="ORF">FBQ73_16770</name>
</gene>
<feature type="domain" description="Autotransporter" evidence="3">
    <location>
        <begin position="367"/>
        <end position="654"/>
    </location>
</feature>
<dbReference type="SMART" id="SM00869">
    <property type="entry name" value="Autotransporter"/>
    <property type="match status" value="1"/>
</dbReference>
<dbReference type="Pfam" id="PF03797">
    <property type="entry name" value="Autotransporter"/>
    <property type="match status" value="1"/>
</dbReference>
<name>A0A6C1KBY6_XANAU</name>
<dbReference type="InterPro" id="IPR001087">
    <property type="entry name" value="GDSL"/>
</dbReference>
<dbReference type="SUPFAM" id="SSF103515">
    <property type="entry name" value="Autotransporter"/>
    <property type="match status" value="1"/>
</dbReference>
<evidence type="ECO:0000256" key="1">
    <source>
        <dbReference type="ARBA" id="ARBA00008668"/>
    </source>
</evidence>
<accession>A0A6C1KBY6</accession>
<organism evidence="4 5">
    <name type="scientific">Xanthobacter autotrophicus</name>
    <dbReference type="NCBI Taxonomy" id="280"/>
    <lineage>
        <taxon>Bacteria</taxon>
        <taxon>Pseudomonadati</taxon>
        <taxon>Pseudomonadota</taxon>
        <taxon>Alphaproteobacteria</taxon>
        <taxon>Hyphomicrobiales</taxon>
        <taxon>Xanthobacteraceae</taxon>
        <taxon>Xanthobacter</taxon>
    </lineage>
</organism>